<dbReference type="CDD" id="cd00082">
    <property type="entry name" value="HisKA"/>
    <property type="match status" value="1"/>
</dbReference>
<feature type="domain" description="Signal transduction histidine kinase dimerisation/phosphoacceptor" evidence="1">
    <location>
        <begin position="13"/>
        <end position="74"/>
    </location>
</feature>
<evidence type="ECO:0000259" key="1">
    <source>
        <dbReference type="SMART" id="SM00388"/>
    </source>
</evidence>
<dbReference type="EMBL" id="NHPB01000111">
    <property type="protein sequence ID" value="OYR67234.1"/>
    <property type="molecule type" value="Genomic_DNA"/>
</dbReference>
<accession>A0A256JEE5</accession>
<name>A0A256JEE5_HALEZ</name>
<dbReference type="OrthoDB" id="8127at2157"/>
<gene>
    <name evidence="2" type="ORF">DJ78_16330</name>
</gene>
<evidence type="ECO:0000313" key="2">
    <source>
        <dbReference type="EMBL" id="OYR67234.1"/>
    </source>
</evidence>
<dbReference type="Proteomes" id="UP000216758">
    <property type="component" value="Unassembled WGS sequence"/>
</dbReference>
<dbReference type="SMART" id="SM00388">
    <property type="entry name" value="HisKA"/>
    <property type="match status" value="1"/>
</dbReference>
<dbReference type="AlphaFoldDB" id="A0A256JEE5"/>
<dbReference type="InterPro" id="IPR003661">
    <property type="entry name" value="HisK_dim/P_dom"/>
</dbReference>
<dbReference type="GO" id="GO:0000155">
    <property type="term" value="F:phosphorelay sensor kinase activity"/>
    <property type="evidence" value="ECO:0007669"/>
    <property type="project" value="InterPro"/>
</dbReference>
<dbReference type="SUPFAM" id="SSF47384">
    <property type="entry name" value="Homodimeric domain of signal transducing histidine kinase"/>
    <property type="match status" value="1"/>
</dbReference>
<dbReference type="RefSeq" id="WP_094583615.1">
    <property type="nucleotide sequence ID" value="NZ_NHPB01000111.1"/>
</dbReference>
<proteinExistence type="predicted"/>
<organism evidence="2 3">
    <name type="scientific">Halorubrum ezzemoulense</name>
    <name type="common">Halorubrum chaoviator</name>
    <dbReference type="NCBI Taxonomy" id="337243"/>
    <lineage>
        <taxon>Archaea</taxon>
        <taxon>Methanobacteriati</taxon>
        <taxon>Methanobacteriota</taxon>
        <taxon>Stenosarchaea group</taxon>
        <taxon>Halobacteria</taxon>
        <taxon>Halobacteriales</taxon>
        <taxon>Haloferacaceae</taxon>
        <taxon>Halorubrum</taxon>
    </lineage>
</organism>
<protein>
    <recommendedName>
        <fullName evidence="1">Signal transduction histidine kinase dimerisation/phosphoacceptor domain-containing protein</fullName>
    </recommendedName>
</protein>
<comment type="caution">
    <text evidence="2">The sequence shown here is derived from an EMBL/GenBank/DDBJ whole genome shotgun (WGS) entry which is preliminary data.</text>
</comment>
<dbReference type="InterPro" id="IPR036097">
    <property type="entry name" value="HisK_dim/P_sf"/>
</dbReference>
<dbReference type="Pfam" id="PF00512">
    <property type="entry name" value="HisKA"/>
    <property type="match status" value="1"/>
</dbReference>
<evidence type="ECO:0000313" key="3">
    <source>
        <dbReference type="Proteomes" id="UP000216758"/>
    </source>
</evidence>
<reference evidence="2 3" key="1">
    <citation type="journal article" date="2014" name="Front. Microbiol.">
        <title>Population and genomic analysis of the genus Halorubrum.</title>
        <authorList>
            <person name="Fullmer M.S."/>
            <person name="Soucy S.M."/>
            <person name="Swithers K.S."/>
            <person name="Makkay A.M."/>
            <person name="Wheeler R."/>
            <person name="Ventosa A."/>
            <person name="Gogarten J.P."/>
            <person name="Papke R.T."/>
        </authorList>
    </citation>
    <scope>NUCLEOTIDE SEQUENCE [LARGE SCALE GENOMIC DNA]</scope>
    <source>
        <strain evidence="2 3">G37</strain>
    </source>
</reference>
<sequence>MGDDSCGDGDREALEEVTQVLSHDLLNLLMTVQSSLELARRQHDNEYLERTGVILENAEELTDDIITLARTDEQAGNIEPTSLEAVTEQAWRSVGHTDATPQVADSAVIEVNGG</sequence>